<proteinExistence type="predicted"/>
<dbReference type="Pfam" id="PF00583">
    <property type="entry name" value="Acetyltransf_1"/>
    <property type="match status" value="1"/>
</dbReference>
<dbReference type="AlphaFoldDB" id="A0A5N6JC90"/>
<evidence type="ECO:0000259" key="2">
    <source>
        <dbReference type="PROSITE" id="PS51186"/>
    </source>
</evidence>
<dbReference type="SUPFAM" id="SSF55729">
    <property type="entry name" value="Acyl-CoA N-acyltransferases (Nat)"/>
    <property type="match status" value="1"/>
</dbReference>
<evidence type="ECO:0000256" key="1">
    <source>
        <dbReference type="ARBA" id="ARBA00022679"/>
    </source>
</evidence>
<dbReference type="InterPro" id="IPR050769">
    <property type="entry name" value="NAT_camello-type"/>
</dbReference>
<dbReference type="CDD" id="cd04301">
    <property type="entry name" value="NAT_SF"/>
    <property type="match status" value="1"/>
</dbReference>
<feature type="domain" description="N-acetyltransferase" evidence="2">
    <location>
        <begin position="25"/>
        <end position="172"/>
    </location>
</feature>
<dbReference type="InterPro" id="IPR016181">
    <property type="entry name" value="Acyl_CoA_acyltransferase"/>
</dbReference>
<name>A0A5N6JC90_9EURO</name>
<dbReference type="Proteomes" id="UP000326289">
    <property type="component" value="Unassembled WGS sequence"/>
</dbReference>
<dbReference type="GO" id="GO:0008080">
    <property type="term" value="F:N-acetyltransferase activity"/>
    <property type="evidence" value="ECO:0007669"/>
    <property type="project" value="InterPro"/>
</dbReference>
<evidence type="ECO:0000313" key="4">
    <source>
        <dbReference type="Proteomes" id="UP000326289"/>
    </source>
</evidence>
<keyword evidence="1 3" id="KW-0808">Transferase</keyword>
<gene>
    <name evidence="3" type="ORF">BDV30DRAFT_206396</name>
</gene>
<reference evidence="3 4" key="1">
    <citation type="submission" date="2019-04" db="EMBL/GenBank/DDBJ databases">
        <title>Fungal friends and foes A comparative genomics study of 23 Aspergillus species from section Flavi.</title>
        <authorList>
            <consortium name="DOE Joint Genome Institute"/>
            <person name="Kjaerbolling I."/>
            <person name="Vesth T.C."/>
            <person name="Frisvad J.C."/>
            <person name="Nybo J.L."/>
            <person name="Theobald S."/>
            <person name="Kildgaard S."/>
            <person name="Petersen T.I."/>
            <person name="Kuo A."/>
            <person name="Sato A."/>
            <person name="Lyhne E.K."/>
            <person name="Kogle M.E."/>
            <person name="Wiebenga A."/>
            <person name="Kun R.S."/>
            <person name="Lubbers R.J."/>
            <person name="Makela M.R."/>
            <person name="Barry K."/>
            <person name="Chovatia M."/>
            <person name="Clum A."/>
            <person name="Daum C."/>
            <person name="Haridas S."/>
            <person name="He G."/>
            <person name="LaButti K."/>
            <person name="Lipzen A."/>
            <person name="Mondo S."/>
            <person name="Pangilinan J."/>
            <person name="Riley R."/>
            <person name="Salamov A."/>
            <person name="Simmons B.A."/>
            <person name="Magnuson J.K."/>
            <person name="Henrissat B."/>
            <person name="Mortensen U.H."/>
            <person name="Larsen T.O."/>
            <person name="De vries R.P."/>
            <person name="Grigoriev I.V."/>
            <person name="Machida M."/>
            <person name="Baker S.E."/>
            <person name="Andersen M.R."/>
        </authorList>
    </citation>
    <scope>NUCLEOTIDE SEQUENCE [LARGE SCALE GENOMIC DNA]</scope>
    <source>
        <strain evidence="3 4">CBS 117635</strain>
    </source>
</reference>
<dbReference type="PANTHER" id="PTHR13947:SF37">
    <property type="entry name" value="LD18367P"/>
    <property type="match status" value="1"/>
</dbReference>
<dbReference type="PANTHER" id="PTHR13947">
    <property type="entry name" value="GNAT FAMILY N-ACETYLTRANSFERASE"/>
    <property type="match status" value="1"/>
</dbReference>
<sequence>MALVATTGVSSYVLRQHRPGDLGWIVHRHGILYNQEYGWTERFEGLVARVASDFIEHYDPKCERCWVAERDGSFIGCVLLVKDRDSDLNGAKLRLLLVEPSARGLGLGRTLVQQCTSFAHEVGYSRIRLWTNSGLTSARRLYQKEGYKLMKSEEEETLGMKSVGEYWELVLEEEQSS</sequence>
<accession>A0A5N6JC90</accession>
<dbReference type="Gene3D" id="3.40.630.30">
    <property type="match status" value="1"/>
</dbReference>
<dbReference type="InterPro" id="IPR000182">
    <property type="entry name" value="GNAT_dom"/>
</dbReference>
<protein>
    <submittedName>
        <fullName evidence="3">GNAT family N-acetyltransferase</fullName>
    </submittedName>
</protein>
<dbReference type="EMBL" id="ML732777">
    <property type="protein sequence ID" value="KAB8276278.1"/>
    <property type="molecule type" value="Genomic_DNA"/>
</dbReference>
<organism evidence="3 4">
    <name type="scientific">Aspergillus minisclerotigenes</name>
    <dbReference type="NCBI Taxonomy" id="656917"/>
    <lineage>
        <taxon>Eukaryota</taxon>
        <taxon>Fungi</taxon>
        <taxon>Dikarya</taxon>
        <taxon>Ascomycota</taxon>
        <taxon>Pezizomycotina</taxon>
        <taxon>Eurotiomycetes</taxon>
        <taxon>Eurotiomycetidae</taxon>
        <taxon>Eurotiales</taxon>
        <taxon>Aspergillaceae</taxon>
        <taxon>Aspergillus</taxon>
        <taxon>Aspergillus subgen. Circumdati</taxon>
    </lineage>
</organism>
<dbReference type="PROSITE" id="PS51186">
    <property type="entry name" value="GNAT"/>
    <property type="match status" value="1"/>
</dbReference>
<keyword evidence="4" id="KW-1185">Reference proteome</keyword>
<evidence type="ECO:0000313" key="3">
    <source>
        <dbReference type="EMBL" id="KAB8276278.1"/>
    </source>
</evidence>